<dbReference type="InterPro" id="IPR016299">
    <property type="entry name" value="Riboflavin_synth_RibBA"/>
</dbReference>
<dbReference type="FunFam" id="3.40.50.10990:FF:000001">
    <property type="entry name" value="Riboflavin biosynthesis protein RibBA"/>
    <property type="match status" value="1"/>
</dbReference>
<feature type="binding site" evidence="20">
    <location>
        <position position="30"/>
    </location>
    <ligand>
        <name>Mg(2+)</name>
        <dbReference type="ChEBI" id="CHEBI:18420"/>
        <label>1</label>
    </ligand>
</feature>
<dbReference type="CDD" id="cd00641">
    <property type="entry name" value="GTP_cyclohydro2"/>
    <property type="match status" value="1"/>
</dbReference>
<accession>C0QRP0</accession>
<dbReference type="OrthoDB" id="9793111at2"/>
<dbReference type="PANTHER" id="PTHR21327:SF18">
    <property type="entry name" value="3,4-DIHYDROXY-2-BUTANONE 4-PHOSPHATE SYNTHASE"/>
    <property type="match status" value="1"/>
</dbReference>
<feature type="binding site" evidence="20">
    <location>
        <position position="274"/>
    </location>
    <ligand>
        <name>Zn(2+)</name>
        <dbReference type="ChEBI" id="CHEBI:29105"/>
        <note>catalytic</note>
    </ligand>
</feature>
<comment type="catalytic activity">
    <reaction evidence="19 20">
        <text>GTP + 4 H2O = 2,5-diamino-6-hydroxy-4-(5-phosphoribosylamino)-pyrimidine + formate + 2 phosphate + 3 H(+)</text>
        <dbReference type="Rhea" id="RHEA:23704"/>
        <dbReference type="ChEBI" id="CHEBI:15377"/>
        <dbReference type="ChEBI" id="CHEBI:15378"/>
        <dbReference type="ChEBI" id="CHEBI:15740"/>
        <dbReference type="ChEBI" id="CHEBI:37565"/>
        <dbReference type="ChEBI" id="CHEBI:43474"/>
        <dbReference type="ChEBI" id="CHEBI:58614"/>
        <dbReference type="EC" id="3.5.4.25"/>
    </reaction>
</comment>
<evidence type="ECO:0000256" key="2">
    <source>
        <dbReference type="ARBA" id="ARBA00001936"/>
    </source>
</evidence>
<evidence type="ECO:0000256" key="8">
    <source>
        <dbReference type="ARBA" id="ARBA00022619"/>
    </source>
</evidence>
<feature type="binding site" evidence="20">
    <location>
        <position position="261"/>
    </location>
    <ligand>
        <name>Zn(2+)</name>
        <dbReference type="ChEBI" id="CHEBI:29105"/>
        <note>catalytic</note>
    </ligand>
</feature>
<dbReference type="InterPro" id="IPR032677">
    <property type="entry name" value="GTP_cyclohydro_II"/>
</dbReference>
<keyword evidence="10 20" id="KW-0547">Nucleotide-binding</keyword>
<dbReference type="Pfam" id="PF00925">
    <property type="entry name" value="GTP_cyclohydro2"/>
    <property type="match status" value="1"/>
</dbReference>
<organism evidence="22 23">
    <name type="scientific">Persephonella marina (strain DSM 14350 / EX-H1)</name>
    <dbReference type="NCBI Taxonomy" id="123214"/>
    <lineage>
        <taxon>Bacteria</taxon>
        <taxon>Pseudomonadati</taxon>
        <taxon>Aquificota</taxon>
        <taxon>Aquificia</taxon>
        <taxon>Aquificales</taxon>
        <taxon>Hydrogenothermaceae</taxon>
        <taxon>Persephonella</taxon>
    </lineage>
</organism>
<feature type="domain" description="GTP cyclohydrolase II" evidence="21">
    <location>
        <begin position="212"/>
        <end position="378"/>
    </location>
</feature>
<reference evidence="22 23" key="1">
    <citation type="journal article" date="2009" name="J. Bacteriol.">
        <title>Complete and draft genome sequences of six members of the Aquificales.</title>
        <authorList>
            <person name="Reysenbach A.L."/>
            <person name="Hamamura N."/>
            <person name="Podar M."/>
            <person name="Griffiths E."/>
            <person name="Ferreira S."/>
            <person name="Hochstein R."/>
            <person name="Heidelberg J."/>
            <person name="Johnson J."/>
            <person name="Mead D."/>
            <person name="Pohorille A."/>
            <person name="Sarmiento M."/>
            <person name="Schweighofer K."/>
            <person name="Seshadri R."/>
            <person name="Voytek M.A."/>
        </authorList>
    </citation>
    <scope>NUCLEOTIDE SEQUENCE [LARGE SCALE GENOMIC DNA]</scope>
    <source>
        <strain evidence="23">DSM 14350 / EX-H1</strain>
    </source>
</reference>
<dbReference type="InterPro" id="IPR000926">
    <property type="entry name" value="RibA"/>
</dbReference>
<dbReference type="GO" id="GO:0008686">
    <property type="term" value="F:3,4-dihydroxy-2-butanone-4-phosphate synthase activity"/>
    <property type="evidence" value="ECO:0007669"/>
    <property type="project" value="UniProtKB-UniRule"/>
</dbReference>
<evidence type="ECO:0000256" key="9">
    <source>
        <dbReference type="ARBA" id="ARBA00022723"/>
    </source>
</evidence>
<dbReference type="Gene3D" id="3.90.870.10">
    <property type="entry name" value="DHBP synthase"/>
    <property type="match status" value="1"/>
</dbReference>
<feature type="binding site" evidence="20">
    <location>
        <position position="168"/>
    </location>
    <ligand>
        <name>D-ribulose 5-phosphate</name>
        <dbReference type="ChEBI" id="CHEBI:58121"/>
    </ligand>
</feature>
<feature type="binding site" evidence="20">
    <location>
        <position position="272"/>
    </location>
    <ligand>
        <name>Zn(2+)</name>
        <dbReference type="ChEBI" id="CHEBI:29105"/>
        <note>catalytic</note>
    </ligand>
</feature>
<evidence type="ECO:0000256" key="18">
    <source>
        <dbReference type="ARBA" id="ARBA00043932"/>
    </source>
</evidence>
<dbReference type="InterPro" id="IPR017945">
    <property type="entry name" value="DHBP_synth_RibB-like_a/b_dom"/>
</dbReference>
<evidence type="ECO:0000256" key="6">
    <source>
        <dbReference type="ARBA" id="ARBA00005520"/>
    </source>
</evidence>
<comment type="function">
    <text evidence="3 20">Catalyzes the conversion of D-ribulose 5-phosphate to formate and 3,4-dihydroxy-2-butanone 4-phosphate.</text>
</comment>
<dbReference type="InterPro" id="IPR000422">
    <property type="entry name" value="DHBP_synthase_RibB"/>
</dbReference>
<feature type="binding site" evidence="20">
    <location>
        <position position="322"/>
    </location>
    <ligand>
        <name>GTP</name>
        <dbReference type="ChEBI" id="CHEBI:37565"/>
    </ligand>
</feature>
<feature type="binding site" evidence="20">
    <location>
        <position position="147"/>
    </location>
    <ligand>
        <name>Mg(2+)</name>
        <dbReference type="ChEBI" id="CHEBI:18420"/>
        <label>2</label>
    </ligand>
</feature>
<keyword evidence="17 20" id="KW-0511">Multifunctional enzyme</keyword>
<sequence>MEFRFNSIEEAIEDIKQGKMVIVVDDPNRENEGDLVMAAEKVTPDAINFMAKEGRGLICLSMLRERLEELDIPLMTQNNTDPNGTAFCLSIDAHPKYGTTTGISAYDRAVTIKLAVSPDATPQDFVRPGHVFPLMARPGGVLERTGHTEASVDLARLAGLYPAGVICEIMKEDGTMARLPDLIKFAKKYDLKIITIADLVQYRLKREKFVVREAEAHLPTKYGTFKIYGYKNTLDGSEHVALVMGDIDPDKPTLVRVHSECLTGDIFGSLRCDCQSQLHAALKTIASEGKGVLVYMRGHEGRGIGIINKIKAYRLQEEGYDTVEANHRLGFNADLRDFGTGAQILLDIGVRKMKLMTNNPRKIVALEGFGLEVVERIPLIIEPNPYNKNYLKAKKEHLGHIFEDLKGESCSIDLDQLKEEMDSKNS</sequence>
<dbReference type="Gene3D" id="3.40.50.10990">
    <property type="entry name" value="GTP cyclohydrolase II"/>
    <property type="match status" value="1"/>
</dbReference>
<dbReference type="SUPFAM" id="SSF142695">
    <property type="entry name" value="RibA-like"/>
    <property type="match status" value="1"/>
</dbReference>
<comment type="function">
    <text evidence="18 20">Catalyzes the conversion of GTP to 2,5-diamino-6-ribosylamino-4(3H)-pyrimidinone 5'-phosphate (DARP), formate and pyrophosphate.</text>
</comment>
<feature type="binding site" evidence="20">
    <location>
        <position position="30"/>
    </location>
    <ligand>
        <name>Mg(2+)</name>
        <dbReference type="ChEBI" id="CHEBI:18420"/>
        <label>2</label>
    </ligand>
</feature>
<feature type="active site" description="Nucleophile; for GTP cyclohydrolase activity" evidence="20">
    <location>
        <position position="336"/>
    </location>
</feature>
<evidence type="ECO:0000256" key="3">
    <source>
        <dbReference type="ARBA" id="ARBA00002284"/>
    </source>
</evidence>
<dbReference type="HAMAP" id="MF_00180">
    <property type="entry name" value="RibB"/>
    <property type="match status" value="1"/>
</dbReference>
<dbReference type="FunFam" id="3.90.870.10:FF:000001">
    <property type="entry name" value="Riboflavin biosynthesis protein RibBA"/>
    <property type="match status" value="1"/>
</dbReference>
<dbReference type="SUPFAM" id="SSF55821">
    <property type="entry name" value="YrdC/RibB"/>
    <property type="match status" value="1"/>
</dbReference>
<dbReference type="PaxDb" id="123214-PERMA_1569"/>
<feature type="binding site" evidence="20">
    <location>
        <begin position="29"/>
        <end position="30"/>
    </location>
    <ligand>
        <name>D-ribulose 5-phosphate</name>
        <dbReference type="ChEBI" id="CHEBI:58121"/>
    </ligand>
</feature>
<comment type="cofactor">
    <cofactor evidence="20">
        <name>Zn(2+)</name>
        <dbReference type="ChEBI" id="CHEBI:29105"/>
    </cofactor>
    <text evidence="20">Binds 1 zinc ion per subunit.</text>
</comment>
<gene>
    <name evidence="20" type="primary">ribBA</name>
    <name evidence="22" type="ordered locus">PERMA_1569</name>
</gene>
<evidence type="ECO:0000256" key="15">
    <source>
        <dbReference type="ARBA" id="ARBA00023211"/>
    </source>
</evidence>
<dbReference type="UniPathway" id="UPA00275">
    <property type="reaction ID" value="UER00399"/>
</dbReference>
<dbReference type="EC" id="4.1.99.12" evidence="20"/>
<evidence type="ECO:0000313" key="23">
    <source>
        <dbReference type="Proteomes" id="UP000001366"/>
    </source>
</evidence>
<keyword evidence="11 20" id="KW-0378">Hydrolase</keyword>
<keyword evidence="12 20" id="KW-0862">Zinc</keyword>
<feature type="binding site" evidence="20">
    <location>
        <begin position="300"/>
        <end position="302"/>
    </location>
    <ligand>
        <name>GTP</name>
        <dbReference type="ChEBI" id="CHEBI:37565"/>
    </ligand>
</feature>
<evidence type="ECO:0000256" key="17">
    <source>
        <dbReference type="ARBA" id="ARBA00023268"/>
    </source>
</evidence>
<comment type="cofactor">
    <cofactor evidence="20">
        <name>Mg(2+)</name>
        <dbReference type="ChEBI" id="CHEBI:18420"/>
    </cofactor>
    <cofactor evidence="20">
        <name>Mn(2+)</name>
        <dbReference type="ChEBI" id="CHEBI:29035"/>
    </cofactor>
    <text evidence="20">Binds 2 divalent metal cations per subunit. Magnesium or manganese.</text>
</comment>
<evidence type="ECO:0000256" key="5">
    <source>
        <dbReference type="ARBA" id="ARBA00004904"/>
    </source>
</evidence>
<keyword evidence="8 20" id="KW-0686">Riboflavin biosynthesis</keyword>
<dbReference type="PIRSF" id="PIRSF001259">
    <property type="entry name" value="RibA"/>
    <property type="match status" value="1"/>
</dbReference>
<feature type="site" description="Essential for DHBP synthase activity" evidence="20">
    <location>
        <position position="130"/>
    </location>
</feature>
<keyword evidence="14 20" id="KW-0342">GTP-binding</keyword>
<feature type="binding site" evidence="20">
    <location>
        <position position="34"/>
    </location>
    <ligand>
        <name>D-ribulose 5-phosphate</name>
        <dbReference type="ChEBI" id="CHEBI:58121"/>
    </ligand>
</feature>
<feature type="binding site" evidence="20">
    <location>
        <begin position="144"/>
        <end position="148"/>
    </location>
    <ligand>
        <name>D-ribulose 5-phosphate</name>
        <dbReference type="ChEBI" id="CHEBI:58121"/>
    </ligand>
</feature>
<feature type="active site" description="Proton acceptor; for GTP cyclohydrolase activity" evidence="20">
    <location>
        <position position="334"/>
    </location>
</feature>
<dbReference type="EC" id="3.5.4.25" evidence="20"/>
<dbReference type="AlphaFoldDB" id="C0QRP0"/>
<keyword evidence="16 20" id="KW-0456">Lyase</keyword>
<keyword evidence="9 20" id="KW-0479">Metal-binding</keyword>
<keyword evidence="23" id="KW-1185">Reference proteome</keyword>
<feature type="site" description="Essential for DHBP synthase activity" evidence="20">
    <location>
        <position position="168"/>
    </location>
</feature>
<evidence type="ECO:0000256" key="10">
    <source>
        <dbReference type="ARBA" id="ARBA00022741"/>
    </source>
</evidence>
<name>C0QRP0_PERMH</name>
<protein>
    <recommendedName>
        <fullName evidence="20">Riboflavin biosynthesis protein RibBA</fullName>
    </recommendedName>
    <domain>
        <recommendedName>
            <fullName evidence="20">3,4-dihydroxy-2-butanone 4-phosphate synthase</fullName>
            <shortName evidence="20">DHBP synthase</shortName>
            <ecNumber evidence="20">4.1.99.12</ecNumber>
        </recommendedName>
    </domain>
    <domain>
        <recommendedName>
            <fullName evidence="20">GTP cyclohydrolase-2</fullName>
            <ecNumber evidence="20">3.5.4.25</ecNumber>
        </recommendedName>
        <alternativeName>
            <fullName evidence="20">GTP cyclohydrolase II</fullName>
        </alternativeName>
    </domain>
</protein>
<evidence type="ECO:0000256" key="7">
    <source>
        <dbReference type="ARBA" id="ARBA00008976"/>
    </source>
</evidence>
<dbReference type="RefSeq" id="WP_012676950.1">
    <property type="nucleotide sequence ID" value="NC_012440.1"/>
</dbReference>
<comment type="catalytic activity">
    <reaction evidence="1 20">
        <text>D-ribulose 5-phosphate = (2S)-2-hydroxy-3-oxobutyl phosphate + formate + H(+)</text>
        <dbReference type="Rhea" id="RHEA:18457"/>
        <dbReference type="ChEBI" id="CHEBI:15378"/>
        <dbReference type="ChEBI" id="CHEBI:15740"/>
        <dbReference type="ChEBI" id="CHEBI:58121"/>
        <dbReference type="ChEBI" id="CHEBI:58830"/>
        <dbReference type="EC" id="4.1.99.12"/>
    </reaction>
</comment>
<evidence type="ECO:0000256" key="20">
    <source>
        <dbReference type="HAMAP-Rule" id="MF_01283"/>
    </source>
</evidence>
<dbReference type="GO" id="GO:0005525">
    <property type="term" value="F:GTP binding"/>
    <property type="evidence" value="ECO:0007669"/>
    <property type="project" value="UniProtKB-KW"/>
</dbReference>
<evidence type="ECO:0000256" key="11">
    <source>
        <dbReference type="ARBA" id="ARBA00022801"/>
    </source>
</evidence>
<feature type="binding site" evidence="20">
    <location>
        <position position="277"/>
    </location>
    <ligand>
        <name>GTP</name>
        <dbReference type="ChEBI" id="CHEBI:37565"/>
    </ligand>
</feature>
<dbReference type="InterPro" id="IPR036144">
    <property type="entry name" value="RibA-like_sf"/>
</dbReference>
<dbReference type="GO" id="GO:0009231">
    <property type="term" value="P:riboflavin biosynthetic process"/>
    <property type="evidence" value="ECO:0007669"/>
    <property type="project" value="UniProtKB-UniRule"/>
</dbReference>
<evidence type="ECO:0000256" key="13">
    <source>
        <dbReference type="ARBA" id="ARBA00022842"/>
    </source>
</evidence>
<comment type="similarity">
    <text evidence="6 20">In the N-terminal section; belongs to the DHBP synthase family.</text>
</comment>
<comment type="similarity">
    <text evidence="7 20">In the C-terminal section; belongs to the GTP cyclohydrolase II family.</text>
</comment>
<dbReference type="EMBL" id="CP001230">
    <property type="protein sequence ID" value="ACO04714.1"/>
    <property type="molecule type" value="Genomic_DNA"/>
</dbReference>
<evidence type="ECO:0000256" key="1">
    <source>
        <dbReference type="ARBA" id="ARBA00000141"/>
    </source>
</evidence>
<evidence type="ECO:0000256" key="14">
    <source>
        <dbReference type="ARBA" id="ARBA00023134"/>
    </source>
</evidence>
<feature type="region of interest" description="GTP cyclohydrolase II" evidence="20">
    <location>
        <begin position="206"/>
        <end position="426"/>
    </location>
</feature>
<dbReference type="eggNOG" id="COG0108">
    <property type="taxonomic scope" value="Bacteria"/>
</dbReference>
<dbReference type="NCBIfam" id="NF006803">
    <property type="entry name" value="PRK09311.1"/>
    <property type="match status" value="1"/>
</dbReference>
<dbReference type="GO" id="GO:0030145">
    <property type="term" value="F:manganese ion binding"/>
    <property type="evidence" value="ECO:0007669"/>
    <property type="project" value="UniProtKB-UniRule"/>
</dbReference>
<dbReference type="GO" id="GO:0000287">
    <property type="term" value="F:magnesium ion binding"/>
    <property type="evidence" value="ECO:0007669"/>
    <property type="project" value="UniProtKB-UniRule"/>
</dbReference>
<comment type="pathway">
    <text evidence="5 20">Cofactor biosynthesis; riboflavin biosynthesis; 2-hydroxy-3-oxobutyl phosphate from D-ribulose 5-phosphate: step 1/1.</text>
</comment>
<dbReference type="GO" id="GO:0003935">
    <property type="term" value="F:GTP cyclohydrolase II activity"/>
    <property type="evidence" value="ECO:0007669"/>
    <property type="project" value="UniProtKB-UniRule"/>
</dbReference>
<evidence type="ECO:0000313" key="22">
    <source>
        <dbReference type="EMBL" id="ACO04714.1"/>
    </source>
</evidence>
<dbReference type="HAMAP" id="MF_01283">
    <property type="entry name" value="RibBA"/>
    <property type="match status" value="1"/>
</dbReference>
<feature type="region of interest" description="DHBP synthase" evidence="20">
    <location>
        <begin position="1"/>
        <end position="205"/>
    </location>
</feature>
<dbReference type="Proteomes" id="UP000001366">
    <property type="component" value="Chromosome"/>
</dbReference>
<feature type="binding site" evidence="20">
    <location>
        <position position="357"/>
    </location>
    <ligand>
        <name>GTP</name>
        <dbReference type="ChEBI" id="CHEBI:37565"/>
    </ligand>
</feature>
<comment type="pathway">
    <text evidence="4 20">Cofactor biosynthesis; riboflavin biosynthesis; 5-amino-6-(D-ribitylamino)uracil from GTP: step 1/4.</text>
</comment>
<dbReference type="GO" id="GO:0005829">
    <property type="term" value="C:cytosol"/>
    <property type="evidence" value="ECO:0007669"/>
    <property type="project" value="TreeGrafter"/>
</dbReference>
<keyword evidence="15 20" id="KW-0464">Manganese</keyword>
<evidence type="ECO:0000256" key="12">
    <source>
        <dbReference type="ARBA" id="ARBA00022833"/>
    </source>
</evidence>
<dbReference type="Pfam" id="PF00926">
    <property type="entry name" value="DHBP_synthase"/>
    <property type="match status" value="1"/>
</dbReference>
<evidence type="ECO:0000256" key="16">
    <source>
        <dbReference type="ARBA" id="ARBA00023239"/>
    </source>
</evidence>
<proteinExistence type="inferred from homology"/>
<evidence type="ECO:0000259" key="21">
    <source>
        <dbReference type="Pfam" id="PF00925"/>
    </source>
</evidence>
<feature type="binding site" evidence="20">
    <location>
        <position position="362"/>
    </location>
    <ligand>
        <name>GTP</name>
        <dbReference type="ChEBI" id="CHEBI:37565"/>
    </ligand>
</feature>
<keyword evidence="13 20" id="KW-0460">Magnesium</keyword>
<dbReference type="STRING" id="123214.PERMA_1569"/>
<dbReference type="KEGG" id="pmx:PERMA_1569"/>
<dbReference type="HOGENOM" id="CLU_020273_1_2_0"/>
<dbReference type="NCBIfam" id="TIGR00505">
    <property type="entry name" value="ribA"/>
    <property type="match status" value="1"/>
</dbReference>
<dbReference type="NCBIfam" id="TIGR00506">
    <property type="entry name" value="ribB"/>
    <property type="match status" value="1"/>
</dbReference>
<dbReference type="GO" id="GO:0008270">
    <property type="term" value="F:zinc ion binding"/>
    <property type="evidence" value="ECO:0007669"/>
    <property type="project" value="UniProtKB-UniRule"/>
</dbReference>
<comment type="cofactor">
    <cofactor evidence="2">
        <name>Mn(2+)</name>
        <dbReference type="ChEBI" id="CHEBI:29035"/>
    </cofactor>
</comment>
<evidence type="ECO:0000256" key="4">
    <source>
        <dbReference type="ARBA" id="ARBA00004853"/>
    </source>
</evidence>
<dbReference type="NCBIfam" id="NF001591">
    <property type="entry name" value="PRK00393.1"/>
    <property type="match status" value="1"/>
</dbReference>
<dbReference type="PANTHER" id="PTHR21327">
    <property type="entry name" value="GTP CYCLOHYDROLASE II-RELATED"/>
    <property type="match status" value="1"/>
</dbReference>
<dbReference type="HAMAP" id="MF_00179">
    <property type="entry name" value="RibA"/>
    <property type="match status" value="1"/>
</dbReference>
<feature type="binding site" evidence="20">
    <location>
        <begin position="256"/>
        <end position="260"/>
    </location>
    <ligand>
        <name>GTP</name>
        <dbReference type="ChEBI" id="CHEBI:37565"/>
    </ligand>
</feature>
<evidence type="ECO:0000256" key="19">
    <source>
        <dbReference type="ARBA" id="ARBA00049295"/>
    </source>
</evidence>
<dbReference type="eggNOG" id="COG0807">
    <property type="taxonomic scope" value="Bacteria"/>
</dbReference>